<name>A0A3B0R6H3_9ZZZZ</name>
<proteinExistence type="predicted"/>
<sequence>MRNIRVLFVLMITLLVIFGFSVKSQATLTSIGTATYNSLNYNLIYDNDLSVTWLDYTRGNEGTPIADSWGNQRAWAAGLNGGGVLTYNLNAGVSASWSGDWRLPTVTDTGSAGCNFSFNGTDCGYNVDTSTGEMAHLFYDELANKAYFDTSGASAQPGWGFLNVDIFAKLTEGTYWSDTESSANSANAWFFTNYNGNQSTSGKLNTYLAMAVRGGGVTFGGGGGASPVPEPSTYLLLGSGIAGLIFWRRKSLLRKG</sequence>
<feature type="domain" description="Ice-binding protein C-terminal" evidence="1">
    <location>
        <begin position="227"/>
        <end position="250"/>
    </location>
</feature>
<protein>
    <recommendedName>
        <fullName evidence="1">Ice-binding protein C-terminal domain-containing protein</fullName>
    </recommendedName>
</protein>
<dbReference type="NCBIfam" id="TIGR02595">
    <property type="entry name" value="PEP_CTERM"/>
    <property type="match status" value="1"/>
</dbReference>
<organism evidence="2">
    <name type="scientific">hydrothermal vent metagenome</name>
    <dbReference type="NCBI Taxonomy" id="652676"/>
    <lineage>
        <taxon>unclassified sequences</taxon>
        <taxon>metagenomes</taxon>
        <taxon>ecological metagenomes</taxon>
    </lineage>
</organism>
<accession>A0A3B0R6H3</accession>
<dbReference type="EMBL" id="UOEA01000070">
    <property type="protein sequence ID" value="VAV84696.1"/>
    <property type="molecule type" value="Genomic_DNA"/>
</dbReference>
<dbReference type="AlphaFoldDB" id="A0A3B0R6H3"/>
<gene>
    <name evidence="2" type="ORF">MNBD_DELTA01-123</name>
</gene>
<dbReference type="InterPro" id="IPR013424">
    <property type="entry name" value="Ice-binding_C"/>
</dbReference>
<dbReference type="Pfam" id="PF07589">
    <property type="entry name" value="PEP-CTERM"/>
    <property type="match status" value="1"/>
</dbReference>
<reference evidence="2" key="1">
    <citation type="submission" date="2018-06" db="EMBL/GenBank/DDBJ databases">
        <authorList>
            <person name="Zhirakovskaya E."/>
        </authorList>
    </citation>
    <scope>NUCLEOTIDE SEQUENCE</scope>
</reference>
<evidence type="ECO:0000259" key="1">
    <source>
        <dbReference type="Pfam" id="PF07589"/>
    </source>
</evidence>
<evidence type="ECO:0000313" key="2">
    <source>
        <dbReference type="EMBL" id="VAV84696.1"/>
    </source>
</evidence>